<dbReference type="InterPro" id="IPR035396">
    <property type="entry name" value="Bac_rhamnosid6H"/>
</dbReference>
<dbReference type="Proteomes" id="UP000244441">
    <property type="component" value="Chromosome"/>
</dbReference>
<accession>A0A2S0VTH0</accession>
<sequence>MLGCDSTKIKEKTNLDNKLVQTEKMLYLRGAFNGWGTANPFQALSANQYRTEIEVTPGNFGFKVATADWSQEWVVNPDAIEIIMLGKAYTLQQHKAPEDALFTAQAGRFEFILDFNHADKPSLVVNKVVRDSGKQKDPHQGRTETLSVDYRTFDNKIHSVVYSVADKQAPLRQFAQSTTAVLRDIGPPYAEYSELADFPRVSTGNLEFDALFALAINEMTYLSVAQINDGNYNAGKSIDCDCFKTGEKWAYVWTRDLAYAADLNLALLDPQRVVNSLKFKTSEFRKDNKVASSVYGKDGLQIIQDTGSGGSWPISTDRVTWAFGAERVLNSLAGDARQAFVLHAFDALRNTIENDRVAAFDPIDGLYTGEQSFLDWREQTYATWIVDDLTYMASSKALSTNVAHYQAIKLTAALAEELNQPHLANKYTTWAKALKVAINQKLWIKEQGLYSSLTAGHFAGLPLNKFDWLGQSLAIMTGIAEPQQATKILSSYPHGPMGAPVIFPQQPNIPVYHNRALWPFVTAYGLSAATKAKHVAAADEAYKTLIRGAALNLSNMENLEWLSGQAMWLQMDIPAESGPVINSKYQLWSVAAYLNLVIDNVFGLKQEKNKLKFEPFITQYLANRFFQQAKQIQLTNLSYKGKTLDITIKLPTQKLDDKEAGYYSIQQVTLNGVKRDGYIEEGSLLASNEIVITLGQLIASSDSVTLVNALPGEHTPKVYAPLEPSLKLLSDTSKDGTKTLEVIVRDDYADNSNRLHSSDLKLTLYRNGRKTIEDQSIAITTQAKRNLVDVKYIVGEANCYSATIVNQFGNHSHQSYPICVDVYQEINVDDRRFTSNKSVQQPNSNQPYHYVASWGAVDDSAAFNDITIDNQSHVAFQLAYHNDKHVIGQGITSGVKRLVMRDAKGTIVSEGVVQLPHGKAKQGLKPKLYSTPIQAFLPAGVYSIEVQDFFNMSYLTKNQTFTSAGGLTGAENQFDLIGLKISPSF</sequence>
<dbReference type="SUPFAM" id="SSF48208">
    <property type="entry name" value="Six-hairpin glycosidases"/>
    <property type="match status" value="1"/>
</dbReference>
<dbReference type="InterPro" id="IPR012341">
    <property type="entry name" value="6hp_glycosidase-like_sf"/>
</dbReference>
<evidence type="ECO:0000313" key="3">
    <source>
        <dbReference type="Proteomes" id="UP000244441"/>
    </source>
</evidence>
<name>A0A2S0VTH0_9ALTE</name>
<proteinExistence type="predicted"/>
<evidence type="ECO:0000259" key="1">
    <source>
        <dbReference type="Pfam" id="PF17389"/>
    </source>
</evidence>
<protein>
    <submittedName>
        <fullName evidence="2">Esterase</fullName>
    </submittedName>
</protein>
<dbReference type="KEGG" id="cate:C2869_13945"/>
<dbReference type="GO" id="GO:0005975">
    <property type="term" value="P:carbohydrate metabolic process"/>
    <property type="evidence" value="ECO:0007669"/>
    <property type="project" value="InterPro"/>
</dbReference>
<gene>
    <name evidence="2" type="ORF">C2869_13945</name>
</gene>
<keyword evidence="3" id="KW-1185">Reference proteome</keyword>
<dbReference type="EMBL" id="CP026604">
    <property type="protein sequence ID" value="AWB67472.1"/>
    <property type="molecule type" value="Genomic_DNA"/>
</dbReference>
<dbReference type="Gene3D" id="1.50.10.10">
    <property type="match status" value="1"/>
</dbReference>
<dbReference type="Pfam" id="PF17389">
    <property type="entry name" value="Bac_rhamnosid6H"/>
    <property type="match status" value="1"/>
</dbReference>
<organism evidence="2 3">
    <name type="scientific">Saccharobesus litoralis</name>
    <dbReference type="NCBI Taxonomy" id="2172099"/>
    <lineage>
        <taxon>Bacteria</taxon>
        <taxon>Pseudomonadati</taxon>
        <taxon>Pseudomonadota</taxon>
        <taxon>Gammaproteobacteria</taxon>
        <taxon>Alteromonadales</taxon>
        <taxon>Alteromonadaceae</taxon>
        <taxon>Saccharobesus</taxon>
    </lineage>
</organism>
<feature type="domain" description="Alpha-L-rhamnosidase six-hairpin glycosidase" evidence="1">
    <location>
        <begin position="372"/>
        <end position="454"/>
    </location>
</feature>
<dbReference type="InterPro" id="IPR008928">
    <property type="entry name" value="6-hairpin_glycosidase_sf"/>
</dbReference>
<reference evidence="2 3" key="1">
    <citation type="submission" date="2018-01" db="EMBL/GenBank/DDBJ databases">
        <title>Genome sequence of a Cantenovulum-like bacteria.</title>
        <authorList>
            <person name="Tan W.R."/>
            <person name="Lau N.-S."/>
            <person name="Go F."/>
            <person name="Amirul A.-A.A."/>
        </authorList>
    </citation>
    <scope>NUCLEOTIDE SEQUENCE [LARGE SCALE GENOMIC DNA]</scope>
    <source>
        <strain evidence="2 3">CCB-QB4</strain>
    </source>
</reference>
<dbReference type="AlphaFoldDB" id="A0A2S0VTH0"/>
<evidence type="ECO:0000313" key="2">
    <source>
        <dbReference type="EMBL" id="AWB67472.1"/>
    </source>
</evidence>